<dbReference type="SMART" id="SM00387">
    <property type="entry name" value="HATPase_c"/>
    <property type="match status" value="1"/>
</dbReference>
<evidence type="ECO:0000313" key="17">
    <source>
        <dbReference type="EMBL" id="SHO44460.1"/>
    </source>
</evidence>
<keyword evidence="10" id="KW-0067">ATP-binding</keyword>
<dbReference type="PROSITE" id="PS50885">
    <property type="entry name" value="HAMP"/>
    <property type="match status" value="1"/>
</dbReference>
<feature type="transmembrane region" description="Helical" evidence="14">
    <location>
        <begin position="5"/>
        <end position="24"/>
    </location>
</feature>
<keyword evidence="7 14" id="KW-0812">Transmembrane</keyword>
<dbReference type="InterPro" id="IPR036890">
    <property type="entry name" value="HATPase_C_sf"/>
</dbReference>
<keyword evidence="8" id="KW-0547">Nucleotide-binding</keyword>
<comment type="subcellular location">
    <subcellularLocation>
        <location evidence="2">Cell membrane</location>
        <topology evidence="2">Multi-pass membrane protein</topology>
    </subcellularLocation>
</comment>
<feature type="domain" description="HAMP" evidence="16">
    <location>
        <begin position="154"/>
        <end position="206"/>
    </location>
</feature>
<dbReference type="Gene3D" id="3.30.565.10">
    <property type="entry name" value="Histidine kinase-like ATPase, C-terminal domain"/>
    <property type="match status" value="1"/>
</dbReference>
<feature type="domain" description="Histidine kinase" evidence="15">
    <location>
        <begin position="221"/>
        <end position="423"/>
    </location>
</feature>
<dbReference type="Proteomes" id="UP000184612">
    <property type="component" value="Unassembled WGS sequence"/>
</dbReference>
<dbReference type="InterPro" id="IPR003660">
    <property type="entry name" value="HAMP_dom"/>
</dbReference>
<dbReference type="InterPro" id="IPR003661">
    <property type="entry name" value="HisK_dim/P_dom"/>
</dbReference>
<evidence type="ECO:0000256" key="5">
    <source>
        <dbReference type="ARBA" id="ARBA00022553"/>
    </source>
</evidence>
<keyword evidence="11 14" id="KW-1133">Transmembrane helix</keyword>
<evidence type="ECO:0000256" key="10">
    <source>
        <dbReference type="ARBA" id="ARBA00022840"/>
    </source>
</evidence>
<feature type="transmembrane region" description="Helical" evidence="14">
    <location>
        <begin position="130"/>
        <end position="152"/>
    </location>
</feature>
<dbReference type="Pfam" id="PF00512">
    <property type="entry name" value="HisKA"/>
    <property type="match status" value="1"/>
</dbReference>
<keyword evidence="5" id="KW-0597">Phosphoprotein</keyword>
<dbReference type="Gene3D" id="6.10.340.10">
    <property type="match status" value="1"/>
</dbReference>
<evidence type="ECO:0000256" key="6">
    <source>
        <dbReference type="ARBA" id="ARBA00022679"/>
    </source>
</evidence>
<evidence type="ECO:0000256" key="4">
    <source>
        <dbReference type="ARBA" id="ARBA00022475"/>
    </source>
</evidence>
<evidence type="ECO:0000256" key="1">
    <source>
        <dbReference type="ARBA" id="ARBA00000085"/>
    </source>
</evidence>
<protein>
    <recommendedName>
        <fullName evidence="3">histidine kinase</fullName>
        <ecNumber evidence="3">2.7.13.3</ecNumber>
    </recommendedName>
</protein>
<reference evidence="17 18" key="1">
    <citation type="submission" date="2016-12" db="EMBL/GenBank/DDBJ databases">
        <authorList>
            <person name="Song W.-J."/>
            <person name="Kurnit D.M."/>
        </authorList>
    </citation>
    <scope>NUCLEOTIDE SEQUENCE [LARGE SCALE GENOMIC DNA]</scope>
    <source>
        <strain evidence="17 18">DSM 12503</strain>
    </source>
</reference>
<dbReference type="InterPro" id="IPR036097">
    <property type="entry name" value="HisK_dim/P_sf"/>
</dbReference>
<evidence type="ECO:0000256" key="12">
    <source>
        <dbReference type="ARBA" id="ARBA00023012"/>
    </source>
</evidence>
<dbReference type="SUPFAM" id="SSF158472">
    <property type="entry name" value="HAMP domain-like"/>
    <property type="match status" value="1"/>
</dbReference>
<dbReference type="PRINTS" id="PR00344">
    <property type="entry name" value="BCTRLSENSOR"/>
</dbReference>
<name>A0A1M7XZ71_9FIRM</name>
<dbReference type="InterPro" id="IPR003594">
    <property type="entry name" value="HATPase_dom"/>
</dbReference>
<dbReference type="InterPro" id="IPR050398">
    <property type="entry name" value="HssS/ArlS-like"/>
</dbReference>
<keyword evidence="9 17" id="KW-0418">Kinase</keyword>
<evidence type="ECO:0000256" key="2">
    <source>
        <dbReference type="ARBA" id="ARBA00004651"/>
    </source>
</evidence>
<dbReference type="PANTHER" id="PTHR45528:SF1">
    <property type="entry name" value="SENSOR HISTIDINE KINASE CPXA"/>
    <property type="match status" value="1"/>
</dbReference>
<accession>A0A1M7XZ71</accession>
<dbReference type="InterPro" id="IPR004358">
    <property type="entry name" value="Sig_transdc_His_kin-like_C"/>
</dbReference>
<dbReference type="SUPFAM" id="SSF55874">
    <property type="entry name" value="ATPase domain of HSP90 chaperone/DNA topoisomerase II/histidine kinase"/>
    <property type="match status" value="1"/>
</dbReference>
<dbReference type="InterPro" id="IPR005467">
    <property type="entry name" value="His_kinase_dom"/>
</dbReference>
<evidence type="ECO:0000256" key="3">
    <source>
        <dbReference type="ARBA" id="ARBA00012438"/>
    </source>
</evidence>
<dbReference type="SMART" id="SM00388">
    <property type="entry name" value="HisKA"/>
    <property type="match status" value="1"/>
</dbReference>
<dbReference type="SUPFAM" id="SSF47384">
    <property type="entry name" value="Homodimeric domain of signal transducing histidine kinase"/>
    <property type="match status" value="1"/>
</dbReference>
<keyword evidence="12" id="KW-0902">Two-component regulatory system</keyword>
<evidence type="ECO:0000259" key="16">
    <source>
        <dbReference type="PROSITE" id="PS50885"/>
    </source>
</evidence>
<evidence type="ECO:0000313" key="18">
    <source>
        <dbReference type="Proteomes" id="UP000184612"/>
    </source>
</evidence>
<gene>
    <name evidence="17" type="ORF">SAMN02745217_00605</name>
</gene>
<dbReference type="EMBL" id="FRFD01000003">
    <property type="protein sequence ID" value="SHO44460.1"/>
    <property type="molecule type" value="Genomic_DNA"/>
</dbReference>
<keyword evidence="4" id="KW-1003">Cell membrane</keyword>
<dbReference type="STRING" id="1121345.SAMN02745217_00605"/>
<dbReference type="SMART" id="SM00304">
    <property type="entry name" value="HAMP"/>
    <property type="match status" value="1"/>
</dbReference>
<dbReference type="Gene3D" id="1.10.287.130">
    <property type="match status" value="1"/>
</dbReference>
<evidence type="ECO:0000256" key="14">
    <source>
        <dbReference type="SAM" id="Phobius"/>
    </source>
</evidence>
<dbReference type="RefSeq" id="WP_073587300.1">
    <property type="nucleotide sequence ID" value="NZ_FRFD01000003.1"/>
</dbReference>
<evidence type="ECO:0000256" key="13">
    <source>
        <dbReference type="ARBA" id="ARBA00023136"/>
    </source>
</evidence>
<evidence type="ECO:0000256" key="8">
    <source>
        <dbReference type="ARBA" id="ARBA00022741"/>
    </source>
</evidence>
<keyword evidence="18" id="KW-1185">Reference proteome</keyword>
<keyword evidence="13 14" id="KW-0472">Membrane</keyword>
<sequence>MKLKAYIITLLLIFLFGIISTFYISSIPVDNELDTVTVNDIVSDIKSDWKLIGNSDYPLPGLTYGIDYAVLDRKGTLLAATKRGLSEDENSAIRHRDTIITLMDTDGTILGKVLFYNNSNKHWEKFRCSLLTTFLLMSMLVIITSSIMLFLLHRKILKPFQTLKNFARDVAGGKLDIPLPMDKDNVFGAFSESFDLMRTQLATAQENERKANISKKELVASLSHDIKTPVASIKAISELMYLNASDSKAKIQLDTINAKADQINLLITNMFHATLEELKELKVTPAELFSHAIIEMIQSADYRHLTETGTIPDCLIIADSLRLAQVFDNLISNSYKYADTRIHISFSLTDCFIIRIADYGPGVLPEELPLLKQKYYRGKNAVNQQGSGIGLYISQYFMEKMQGSLQCQNTDSGFMVQLTLPLA</sequence>
<dbReference type="OrthoDB" id="9780718at2"/>
<proteinExistence type="predicted"/>
<dbReference type="PANTHER" id="PTHR45528">
    <property type="entry name" value="SENSOR HISTIDINE KINASE CPXA"/>
    <property type="match status" value="1"/>
</dbReference>
<organism evidence="17 18">
    <name type="scientific">Anaerocolumna xylanovorans DSM 12503</name>
    <dbReference type="NCBI Taxonomy" id="1121345"/>
    <lineage>
        <taxon>Bacteria</taxon>
        <taxon>Bacillati</taxon>
        <taxon>Bacillota</taxon>
        <taxon>Clostridia</taxon>
        <taxon>Lachnospirales</taxon>
        <taxon>Lachnospiraceae</taxon>
        <taxon>Anaerocolumna</taxon>
    </lineage>
</organism>
<dbReference type="CDD" id="cd00082">
    <property type="entry name" value="HisKA"/>
    <property type="match status" value="1"/>
</dbReference>
<dbReference type="GO" id="GO:0005524">
    <property type="term" value="F:ATP binding"/>
    <property type="evidence" value="ECO:0007669"/>
    <property type="project" value="UniProtKB-KW"/>
</dbReference>
<evidence type="ECO:0000256" key="9">
    <source>
        <dbReference type="ARBA" id="ARBA00022777"/>
    </source>
</evidence>
<dbReference type="Pfam" id="PF02518">
    <property type="entry name" value="HATPase_c"/>
    <property type="match status" value="1"/>
</dbReference>
<evidence type="ECO:0000256" key="7">
    <source>
        <dbReference type="ARBA" id="ARBA00022692"/>
    </source>
</evidence>
<keyword evidence="6" id="KW-0808">Transferase</keyword>
<dbReference type="AlphaFoldDB" id="A0A1M7XZ71"/>
<evidence type="ECO:0000259" key="15">
    <source>
        <dbReference type="PROSITE" id="PS50109"/>
    </source>
</evidence>
<comment type="catalytic activity">
    <reaction evidence="1">
        <text>ATP + protein L-histidine = ADP + protein N-phospho-L-histidine.</text>
        <dbReference type="EC" id="2.7.13.3"/>
    </reaction>
</comment>
<evidence type="ECO:0000256" key="11">
    <source>
        <dbReference type="ARBA" id="ARBA00022989"/>
    </source>
</evidence>
<dbReference type="EC" id="2.7.13.3" evidence="3"/>
<dbReference type="GO" id="GO:0005886">
    <property type="term" value="C:plasma membrane"/>
    <property type="evidence" value="ECO:0007669"/>
    <property type="project" value="UniProtKB-SubCell"/>
</dbReference>
<dbReference type="PROSITE" id="PS50109">
    <property type="entry name" value="HIS_KIN"/>
    <property type="match status" value="1"/>
</dbReference>
<dbReference type="GO" id="GO:0000155">
    <property type="term" value="F:phosphorelay sensor kinase activity"/>
    <property type="evidence" value="ECO:0007669"/>
    <property type="project" value="InterPro"/>
</dbReference>